<dbReference type="AlphaFoldDB" id="A0A318JMR8"/>
<dbReference type="OrthoDB" id="9871365at2"/>
<accession>A0A318JMR8</accession>
<gene>
    <name evidence="1" type="ORF">DFR38_101302</name>
</gene>
<evidence type="ECO:0000313" key="1">
    <source>
        <dbReference type="EMBL" id="PXX51240.1"/>
    </source>
</evidence>
<sequence length="48" mass="5215">MKAYLLTVVERDGRRYTLCALAGSCGEACLNVLEMLGRVAGISGRRIK</sequence>
<reference evidence="1 2" key="1">
    <citation type="submission" date="2018-05" db="EMBL/GenBank/DDBJ databases">
        <title>Genomic Encyclopedia of Type Strains, Phase IV (KMG-IV): sequencing the most valuable type-strain genomes for metagenomic binning, comparative biology and taxonomic classification.</title>
        <authorList>
            <person name="Goeker M."/>
        </authorList>
    </citation>
    <scope>NUCLEOTIDE SEQUENCE [LARGE SCALE GENOMIC DNA]</scope>
    <source>
        <strain evidence="1 2">DSM 25134</strain>
    </source>
</reference>
<keyword evidence="2" id="KW-1185">Reference proteome</keyword>
<dbReference type="RefSeq" id="WP_158527672.1">
    <property type="nucleotide sequence ID" value="NZ_LNQU01000072.1"/>
</dbReference>
<dbReference type="EMBL" id="QJKC01000001">
    <property type="protein sequence ID" value="PXX51240.1"/>
    <property type="molecule type" value="Genomic_DNA"/>
</dbReference>
<organism evidence="1 2">
    <name type="scientific">Aquitalea magnusonii</name>
    <dbReference type="NCBI Taxonomy" id="332411"/>
    <lineage>
        <taxon>Bacteria</taxon>
        <taxon>Pseudomonadati</taxon>
        <taxon>Pseudomonadota</taxon>
        <taxon>Betaproteobacteria</taxon>
        <taxon>Neisseriales</taxon>
        <taxon>Chromobacteriaceae</taxon>
        <taxon>Aquitalea</taxon>
    </lineage>
</organism>
<protein>
    <submittedName>
        <fullName evidence="1">Uncharacterized protein</fullName>
    </submittedName>
</protein>
<dbReference type="Proteomes" id="UP000248395">
    <property type="component" value="Unassembled WGS sequence"/>
</dbReference>
<proteinExistence type="predicted"/>
<name>A0A318JMR8_9NEIS</name>
<comment type="caution">
    <text evidence="1">The sequence shown here is derived from an EMBL/GenBank/DDBJ whole genome shotgun (WGS) entry which is preliminary data.</text>
</comment>
<evidence type="ECO:0000313" key="2">
    <source>
        <dbReference type="Proteomes" id="UP000248395"/>
    </source>
</evidence>